<evidence type="ECO:0000313" key="2">
    <source>
        <dbReference type="Proteomes" id="UP000242814"/>
    </source>
</evidence>
<name>A0A1D2J2U6_PARBR</name>
<dbReference type="AlphaFoldDB" id="A0A1D2J2U6"/>
<dbReference type="EMBL" id="LZYO01000930">
    <property type="protein sequence ID" value="ODH12621.1"/>
    <property type="molecule type" value="Genomic_DNA"/>
</dbReference>
<sequence length="123" mass="13192">MLDQIEEDLDGMKAKGLSRTLALGVTMKALVKNWYNESLETVKQSITIKSTGSTGATDARASIYAKTAANNTNLKTELSESLTAVITAVQVIFTDIAITSRSLQDMKTLLVKKNDIAAALINA</sequence>
<gene>
    <name evidence="1" type="ORF">ACO22_08083</name>
</gene>
<reference evidence="1 2" key="1">
    <citation type="submission" date="2016-06" db="EMBL/GenBank/DDBJ databases">
        <authorList>
            <person name="Kjaerup R.B."/>
            <person name="Dalgaard T.S."/>
            <person name="Juul-Madsen H.R."/>
        </authorList>
    </citation>
    <scope>NUCLEOTIDE SEQUENCE [LARGE SCALE GENOMIC DNA]</scope>
    <source>
        <strain evidence="1 2">Pb300</strain>
    </source>
</reference>
<comment type="caution">
    <text evidence="1">The sequence shown here is derived from an EMBL/GenBank/DDBJ whole genome shotgun (WGS) entry which is preliminary data.</text>
</comment>
<protein>
    <submittedName>
        <fullName evidence="1">Uncharacterized protein</fullName>
    </submittedName>
</protein>
<dbReference type="VEuPathDB" id="FungiDB:PABG_07736"/>
<dbReference type="Proteomes" id="UP000242814">
    <property type="component" value="Unassembled WGS sequence"/>
</dbReference>
<organism evidence="1 2">
    <name type="scientific">Paracoccidioides brasiliensis</name>
    <dbReference type="NCBI Taxonomy" id="121759"/>
    <lineage>
        <taxon>Eukaryota</taxon>
        <taxon>Fungi</taxon>
        <taxon>Dikarya</taxon>
        <taxon>Ascomycota</taxon>
        <taxon>Pezizomycotina</taxon>
        <taxon>Eurotiomycetes</taxon>
        <taxon>Eurotiomycetidae</taxon>
        <taxon>Onygenales</taxon>
        <taxon>Ajellomycetaceae</taxon>
        <taxon>Paracoccidioides</taxon>
    </lineage>
</organism>
<proteinExistence type="predicted"/>
<accession>A0A1D2J2U6</accession>
<dbReference type="VEuPathDB" id="FungiDB:PADG_06523"/>
<evidence type="ECO:0000313" key="1">
    <source>
        <dbReference type="EMBL" id="ODH12621.1"/>
    </source>
</evidence>